<dbReference type="InterPro" id="IPR050361">
    <property type="entry name" value="MPP/UQCRC_Complex"/>
</dbReference>
<evidence type="ECO:0000256" key="1">
    <source>
        <dbReference type="ARBA" id="ARBA00007261"/>
    </source>
</evidence>
<dbReference type="PANTHER" id="PTHR11851:SF49">
    <property type="entry name" value="MITOCHONDRIAL-PROCESSING PEPTIDASE SUBUNIT ALPHA"/>
    <property type="match status" value="1"/>
</dbReference>
<evidence type="ECO:0000259" key="4">
    <source>
        <dbReference type="Pfam" id="PF05193"/>
    </source>
</evidence>
<sequence length="483" mass="53223">MTVSREVPTGLMRRRGRLMVCASVVFGAAVLAPVMNAALEAQATRAPVRRPAAPRPATRPAEPALSPAIMGDDSLTMKFEVSGIPVILRRVTANNVVAANLYLLGGVRQLTLATQGIEMLLLESGERGTQKYPRDVLRTKMARMGSVIGVSPGVDWTTVALRATTTSLDSTWAILADRIMAPRLDPAEVELVREQFVTAVSQRKDSPDALLDFMADSIAFAGHPYALEPTGTEASLGALKVSDLRAYQTQQMVTSRMMLVVVGNVSRARVEKLVRESIGRLPRGSYAWTLPEPPADLPSAYVVAQRQLPTNYLQGYFHGPQASSKDYASLRLACAVLSGRLFGEVRQRRNLTYSVNAPFVERAFSMGGLYVTTTQPDEVLAIMQQQIRALQEGTITNDGLDRLVQQFIVTYFLDNETNADQANLLARAELYQSDFRRASRFVDELRSVTPEEIQRAARTYMTKVRWAYVGDPAKVTPARLLRF</sequence>
<dbReference type="InterPro" id="IPR011249">
    <property type="entry name" value="Metalloenz_LuxS/M16"/>
</dbReference>
<evidence type="ECO:0000313" key="6">
    <source>
        <dbReference type="Proteomes" id="UP000264071"/>
    </source>
</evidence>
<name>A0A3D4V4E2_9BACT</name>
<proteinExistence type="inferred from homology"/>
<reference evidence="5 6" key="1">
    <citation type="journal article" date="2018" name="Nat. Biotechnol.">
        <title>A standardized bacterial taxonomy based on genome phylogeny substantially revises the tree of life.</title>
        <authorList>
            <person name="Parks D.H."/>
            <person name="Chuvochina M."/>
            <person name="Waite D.W."/>
            <person name="Rinke C."/>
            <person name="Skarshewski A."/>
            <person name="Chaumeil P.A."/>
            <person name="Hugenholtz P."/>
        </authorList>
    </citation>
    <scope>NUCLEOTIDE SEQUENCE [LARGE SCALE GENOMIC DNA]</scope>
    <source>
        <strain evidence="5">UBA8844</strain>
    </source>
</reference>
<evidence type="ECO:0000313" key="5">
    <source>
        <dbReference type="EMBL" id="HCT55588.1"/>
    </source>
</evidence>
<comment type="similarity">
    <text evidence="1">Belongs to the peptidase M16 family.</text>
</comment>
<organism evidence="5 6">
    <name type="scientific">Gemmatimonas aurantiaca</name>
    <dbReference type="NCBI Taxonomy" id="173480"/>
    <lineage>
        <taxon>Bacteria</taxon>
        <taxon>Pseudomonadati</taxon>
        <taxon>Gemmatimonadota</taxon>
        <taxon>Gemmatimonadia</taxon>
        <taxon>Gemmatimonadales</taxon>
        <taxon>Gemmatimonadaceae</taxon>
        <taxon>Gemmatimonas</taxon>
    </lineage>
</organism>
<dbReference type="InterPro" id="IPR007863">
    <property type="entry name" value="Peptidase_M16_C"/>
</dbReference>
<dbReference type="SUPFAM" id="SSF63411">
    <property type="entry name" value="LuxS/MPP-like metallohydrolase"/>
    <property type="match status" value="2"/>
</dbReference>
<feature type="compositionally biased region" description="Low complexity" evidence="2">
    <location>
        <begin position="43"/>
        <end position="64"/>
    </location>
</feature>
<dbReference type="InterPro" id="IPR011765">
    <property type="entry name" value="Pept_M16_N"/>
</dbReference>
<dbReference type="GO" id="GO:0046872">
    <property type="term" value="F:metal ion binding"/>
    <property type="evidence" value="ECO:0007669"/>
    <property type="project" value="InterPro"/>
</dbReference>
<protein>
    <submittedName>
        <fullName evidence="5">Insulinase family protein</fullName>
    </submittedName>
</protein>
<dbReference type="Gene3D" id="3.30.830.10">
    <property type="entry name" value="Metalloenzyme, LuxS/M16 peptidase-like"/>
    <property type="match status" value="2"/>
</dbReference>
<evidence type="ECO:0000256" key="2">
    <source>
        <dbReference type="SAM" id="MobiDB-lite"/>
    </source>
</evidence>
<dbReference type="Proteomes" id="UP000264071">
    <property type="component" value="Unassembled WGS sequence"/>
</dbReference>
<feature type="domain" description="Peptidase M16 C-terminal" evidence="4">
    <location>
        <begin position="241"/>
        <end position="406"/>
    </location>
</feature>
<accession>A0A3D4V4E2</accession>
<dbReference type="PANTHER" id="PTHR11851">
    <property type="entry name" value="METALLOPROTEASE"/>
    <property type="match status" value="1"/>
</dbReference>
<comment type="caution">
    <text evidence="5">The sequence shown here is derived from an EMBL/GenBank/DDBJ whole genome shotgun (WGS) entry which is preliminary data.</text>
</comment>
<gene>
    <name evidence="5" type="ORF">DGD08_00090</name>
</gene>
<feature type="region of interest" description="Disordered" evidence="2">
    <location>
        <begin position="43"/>
        <end position="66"/>
    </location>
</feature>
<feature type="domain" description="Peptidase M16 N-terminal" evidence="3">
    <location>
        <begin position="94"/>
        <end position="227"/>
    </location>
</feature>
<dbReference type="AlphaFoldDB" id="A0A3D4V4E2"/>
<dbReference type="Pfam" id="PF00675">
    <property type="entry name" value="Peptidase_M16"/>
    <property type="match status" value="1"/>
</dbReference>
<evidence type="ECO:0000259" key="3">
    <source>
        <dbReference type="Pfam" id="PF00675"/>
    </source>
</evidence>
<dbReference type="Pfam" id="PF05193">
    <property type="entry name" value="Peptidase_M16_C"/>
    <property type="match status" value="1"/>
</dbReference>
<dbReference type="EMBL" id="DPIY01000001">
    <property type="protein sequence ID" value="HCT55588.1"/>
    <property type="molecule type" value="Genomic_DNA"/>
</dbReference>